<dbReference type="EMBL" id="MFLK01000021">
    <property type="protein sequence ID" value="OGG66058.1"/>
    <property type="molecule type" value="Genomic_DNA"/>
</dbReference>
<keyword evidence="2" id="KW-0472">Membrane</keyword>
<name>A0A1F6DXB8_9BACT</name>
<reference evidence="3 4" key="1">
    <citation type="journal article" date="2016" name="Nat. Commun.">
        <title>Thousands of microbial genomes shed light on interconnected biogeochemical processes in an aquifer system.</title>
        <authorList>
            <person name="Anantharaman K."/>
            <person name="Brown C.T."/>
            <person name="Hug L.A."/>
            <person name="Sharon I."/>
            <person name="Castelle C.J."/>
            <person name="Probst A.J."/>
            <person name="Thomas B.C."/>
            <person name="Singh A."/>
            <person name="Wilkins M.J."/>
            <person name="Karaoz U."/>
            <person name="Brodie E.L."/>
            <person name="Williams K.H."/>
            <person name="Hubbard S.S."/>
            <person name="Banfield J.F."/>
        </authorList>
    </citation>
    <scope>NUCLEOTIDE SEQUENCE [LARGE SCALE GENOMIC DNA]</scope>
</reference>
<organism evidence="3 4">
    <name type="scientific">Candidatus Kaiserbacteria bacterium RIFCSPHIGHO2_02_FULL_55_20</name>
    <dbReference type="NCBI Taxonomy" id="1798497"/>
    <lineage>
        <taxon>Bacteria</taxon>
        <taxon>Candidatus Kaiseribacteriota</taxon>
    </lineage>
</organism>
<evidence type="ECO:0000256" key="2">
    <source>
        <dbReference type="SAM" id="Phobius"/>
    </source>
</evidence>
<dbReference type="STRING" id="1798497.A3D71_03295"/>
<dbReference type="Proteomes" id="UP000177652">
    <property type="component" value="Unassembled WGS sequence"/>
</dbReference>
<keyword evidence="2" id="KW-1133">Transmembrane helix</keyword>
<gene>
    <name evidence="3" type="ORF">A3D71_03295</name>
</gene>
<feature type="region of interest" description="Disordered" evidence="1">
    <location>
        <begin position="1"/>
        <end position="37"/>
    </location>
</feature>
<accession>A0A1F6DXB8</accession>
<evidence type="ECO:0000256" key="1">
    <source>
        <dbReference type="SAM" id="MobiDB-lite"/>
    </source>
</evidence>
<keyword evidence="2" id="KW-0812">Transmembrane</keyword>
<comment type="caution">
    <text evidence="3">The sequence shown here is derived from an EMBL/GenBank/DDBJ whole genome shotgun (WGS) entry which is preliminary data.</text>
</comment>
<dbReference type="AlphaFoldDB" id="A0A1F6DXB8"/>
<evidence type="ECO:0000313" key="3">
    <source>
        <dbReference type="EMBL" id="OGG66058.1"/>
    </source>
</evidence>
<sequence>MFYEGPEEVSRTGPTGPRIPLRRSLGPTGPKIPPGTQSGEGTLSIGGGLVLMFVGVIVDAAGLFLDFIYIGFVLNPLLLTPLAWLIFGVVLHHNGVSMLSGKRAVAGWLTLVAEFAPGLGALLPGWFAYALFLTAAPRVAALVRSIMS</sequence>
<protein>
    <submittedName>
        <fullName evidence="3">Uncharacterized protein</fullName>
    </submittedName>
</protein>
<evidence type="ECO:0000313" key="4">
    <source>
        <dbReference type="Proteomes" id="UP000177652"/>
    </source>
</evidence>
<proteinExistence type="predicted"/>
<feature type="transmembrane region" description="Helical" evidence="2">
    <location>
        <begin position="41"/>
        <end position="61"/>
    </location>
</feature>
<feature type="transmembrane region" description="Helical" evidence="2">
    <location>
        <begin position="67"/>
        <end position="91"/>
    </location>
</feature>